<dbReference type="EMBL" id="JASBWS010000142">
    <property type="protein sequence ID" value="KAJ9094161.1"/>
    <property type="molecule type" value="Genomic_DNA"/>
</dbReference>
<reference evidence="1" key="1">
    <citation type="submission" date="2023-04" db="EMBL/GenBank/DDBJ databases">
        <title>Draft Genome sequencing of Naganishia species isolated from polar environments using Oxford Nanopore Technology.</title>
        <authorList>
            <person name="Leo P."/>
            <person name="Venkateswaran K."/>
        </authorList>
    </citation>
    <scope>NUCLEOTIDE SEQUENCE</scope>
    <source>
        <strain evidence="1">MNA-CCFEE 5262</strain>
    </source>
</reference>
<keyword evidence="2" id="KW-1185">Reference proteome</keyword>
<accession>A0ACC2V547</accession>
<sequence length="162" mass="17136">MSAAPETKQGPVTPSPNGTSESPYDLSVAHHQKSTTVSPIYGFLLSKLEPQPSTIRGTSISHLTLEPQHLNSAGSIHGSVSATIVDWASGNALATMQSKSGASVDMHVTFLNKAKEGELIEIRGYSGQVRQQVGVHEGRGEEDTAWGVGSHGDTHKVRRIVG</sequence>
<comment type="caution">
    <text evidence="1">The sequence shown here is derived from an EMBL/GenBank/DDBJ whole genome shotgun (WGS) entry which is preliminary data.</text>
</comment>
<name>A0ACC2V547_9TREE</name>
<proteinExistence type="predicted"/>
<gene>
    <name evidence="1" type="ORF">QFC20_006959</name>
</gene>
<organism evidence="1 2">
    <name type="scientific">Naganishia adeliensis</name>
    <dbReference type="NCBI Taxonomy" id="92952"/>
    <lineage>
        <taxon>Eukaryota</taxon>
        <taxon>Fungi</taxon>
        <taxon>Dikarya</taxon>
        <taxon>Basidiomycota</taxon>
        <taxon>Agaricomycotina</taxon>
        <taxon>Tremellomycetes</taxon>
        <taxon>Filobasidiales</taxon>
        <taxon>Filobasidiaceae</taxon>
        <taxon>Naganishia</taxon>
    </lineage>
</organism>
<evidence type="ECO:0000313" key="1">
    <source>
        <dbReference type="EMBL" id="KAJ9094161.1"/>
    </source>
</evidence>
<protein>
    <submittedName>
        <fullName evidence="1">Uncharacterized protein</fullName>
    </submittedName>
</protein>
<evidence type="ECO:0000313" key="2">
    <source>
        <dbReference type="Proteomes" id="UP001230649"/>
    </source>
</evidence>
<dbReference type="Proteomes" id="UP001230649">
    <property type="component" value="Unassembled WGS sequence"/>
</dbReference>